<dbReference type="GO" id="GO:0033281">
    <property type="term" value="C:TAT protein transport complex"/>
    <property type="evidence" value="ECO:0007669"/>
    <property type="project" value="UniProtKB-UniRule"/>
</dbReference>
<dbReference type="InterPro" id="IPR019820">
    <property type="entry name" value="Sec-indep_translocase_CS"/>
</dbReference>
<evidence type="ECO:0000256" key="1">
    <source>
        <dbReference type="ARBA" id="ARBA00004141"/>
    </source>
</evidence>
<keyword evidence="3 5" id="KW-1133">Transmembrane helix</keyword>
<keyword evidence="5" id="KW-0813">Transport</keyword>
<dbReference type="PRINTS" id="PR01840">
    <property type="entry name" value="TATCFAMILY"/>
</dbReference>
<proteinExistence type="inferred from homology"/>
<feature type="transmembrane region" description="Helical" evidence="5">
    <location>
        <begin position="24"/>
        <end position="42"/>
    </location>
</feature>
<keyword evidence="5" id="KW-0811">Translocation</keyword>
<dbReference type="KEGG" id="ncb:C0V82_03955"/>
<dbReference type="AlphaFoldDB" id="A0A2K9NES8"/>
<keyword evidence="7" id="KW-1185">Reference proteome</keyword>
<dbReference type="PANTHER" id="PTHR30371">
    <property type="entry name" value="SEC-INDEPENDENT PROTEIN TRANSLOCASE PROTEIN TATC"/>
    <property type="match status" value="1"/>
</dbReference>
<comment type="subunit">
    <text evidence="5">The Tat system comprises two distinct complexes: a TatABC complex, containing multiple copies of TatA, TatB and TatC subunits, and a separate TatA complex, containing only TatA subunits. Substrates initially bind to the TatABC complex, which probably triggers association of the separate TatA complex to form the active translocon.</text>
</comment>
<dbReference type="HAMAP" id="MF_00902">
    <property type="entry name" value="TatC"/>
    <property type="match status" value="1"/>
</dbReference>
<feature type="transmembrane region" description="Helical" evidence="5">
    <location>
        <begin position="81"/>
        <end position="102"/>
    </location>
</feature>
<keyword evidence="2 5" id="KW-0812">Transmembrane</keyword>
<dbReference type="GO" id="GO:0043953">
    <property type="term" value="P:protein transport by the Tat complex"/>
    <property type="evidence" value="ECO:0007669"/>
    <property type="project" value="UniProtKB-UniRule"/>
</dbReference>
<feature type="transmembrane region" description="Helical" evidence="5">
    <location>
        <begin position="226"/>
        <end position="246"/>
    </location>
</feature>
<feature type="transmembrane region" description="Helical" evidence="5">
    <location>
        <begin position="114"/>
        <end position="136"/>
    </location>
</feature>
<dbReference type="Proteomes" id="UP000234752">
    <property type="component" value="Chromosome eg_1"/>
</dbReference>
<accession>A0A2K9NES8</accession>
<keyword evidence="5" id="KW-1003">Cell membrane</keyword>
<comment type="similarity">
    <text evidence="5">Belongs to the TatC family.</text>
</comment>
<name>A0A2K9NES8_9PROT</name>
<evidence type="ECO:0000256" key="4">
    <source>
        <dbReference type="ARBA" id="ARBA00023136"/>
    </source>
</evidence>
<dbReference type="Pfam" id="PF00902">
    <property type="entry name" value="TatC"/>
    <property type="match status" value="1"/>
</dbReference>
<organism evidence="6 7">
    <name type="scientific">Niveispirillum cyanobacteriorum</name>
    <dbReference type="NCBI Taxonomy" id="1612173"/>
    <lineage>
        <taxon>Bacteria</taxon>
        <taxon>Pseudomonadati</taxon>
        <taxon>Pseudomonadota</taxon>
        <taxon>Alphaproteobacteria</taxon>
        <taxon>Rhodospirillales</taxon>
        <taxon>Azospirillaceae</taxon>
        <taxon>Niveispirillum</taxon>
    </lineage>
</organism>
<evidence type="ECO:0000256" key="2">
    <source>
        <dbReference type="ARBA" id="ARBA00022692"/>
    </source>
</evidence>
<dbReference type="GO" id="GO:0009977">
    <property type="term" value="F:proton motive force dependent protein transmembrane transporter activity"/>
    <property type="evidence" value="ECO:0007669"/>
    <property type="project" value="TreeGrafter"/>
</dbReference>
<keyword evidence="4 5" id="KW-0472">Membrane</keyword>
<dbReference type="InterPro" id="IPR002033">
    <property type="entry name" value="TatC"/>
</dbReference>
<dbReference type="EMBL" id="CP025611">
    <property type="protein sequence ID" value="AUN31651.1"/>
    <property type="molecule type" value="Genomic_DNA"/>
</dbReference>
<dbReference type="PROSITE" id="PS01218">
    <property type="entry name" value="TATC"/>
    <property type="match status" value="1"/>
</dbReference>
<evidence type="ECO:0000313" key="7">
    <source>
        <dbReference type="Proteomes" id="UP000234752"/>
    </source>
</evidence>
<evidence type="ECO:0000256" key="3">
    <source>
        <dbReference type="ARBA" id="ARBA00022989"/>
    </source>
</evidence>
<dbReference type="OrthoDB" id="9777044at2"/>
<gene>
    <name evidence="5 6" type="primary">tatC</name>
    <name evidence="6" type="ORF">C0V82_03955</name>
</gene>
<evidence type="ECO:0000313" key="6">
    <source>
        <dbReference type="EMBL" id="AUN31651.1"/>
    </source>
</evidence>
<dbReference type="NCBIfam" id="TIGR00945">
    <property type="entry name" value="tatC"/>
    <property type="match status" value="1"/>
</dbReference>
<reference evidence="6 7" key="1">
    <citation type="submission" date="2017-12" db="EMBL/GenBank/DDBJ databases">
        <title>Genomes of bacteria within cyanobacterial aggregates.</title>
        <authorList>
            <person name="Cai H."/>
        </authorList>
    </citation>
    <scope>NUCLEOTIDE SEQUENCE [LARGE SCALE GENOMIC DNA]</scope>
    <source>
        <strain evidence="6 7">TH16</strain>
    </source>
</reference>
<comment type="subcellular location">
    <subcellularLocation>
        <location evidence="5">Cell membrane</location>
        <topology evidence="5">Multi-pass membrane protein</topology>
    </subcellularLocation>
    <subcellularLocation>
        <location evidence="1">Membrane</location>
        <topology evidence="1">Multi-pass membrane protein</topology>
    </subcellularLocation>
</comment>
<keyword evidence="5" id="KW-0653">Protein transport</keyword>
<protein>
    <recommendedName>
        <fullName evidence="5">Sec-independent protein translocase protein TatC</fullName>
    </recommendedName>
</protein>
<comment type="function">
    <text evidence="5">Part of the twin-arginine translocation (Tat) system that transports large folded proteins containing a characteristic twin-arginine motif in their signal peptide across membranes. Together with TatB, TatC is part of a receptor directly interacting with Tat signal peptides.</text>
</comment>
<feature type="transmembrane region" description="Helical" evidence="5">
    <location>
        <begin position="204"/>
        <end position="220"/>
    </location>
</feature>
<evidence type="ECO:0000256" key="5">
    <source>
        <dbReference type="HAMAP-Rule" id="MF_00902"/>
    </source>
</evidence>
<sequence length="261" mass="28721">MEQDELDAGKMPLLDHLIELRNRLMWSGGALIVAFLACFAVADHIYQFLMHPLVQALGAKAAERRMIFTAPQEFFLTQVKVAFWAGAMVAFPIIATQIYKFVAPGLYKHERKAFVPFLVATPVLFTLGASLVYFFIMPMALKFFFSFEAEATATTLAVQAETRVADYLSLIMALIFAFGLAFQLPVLLTLLARVGLVTADGLAAKRRYAIVIIFVAAAILTPPDVISQVGLAIPLLLLYEVSVFMARRIEKARAAKDAAAV</sequence>
<dbReference type="PANTHER" id="PTHR30371:SF0">
    <property type="entry name" value="SEC-INDEPENDENT PROTEIN TRANSLOCASE PROTEIN TATC, CHLOROPLASTIC-RELATED"/>
    <property type="match status" value="1"/>
</dbReference>
<dbReference type="GO" id="GO:0065002">
    <property type="term" value="P:intracellular protein transmembrane transport"/>
    <property type="evidence" value="ECO:0007669"/>
    <property type="project" value="TreeGrafter"/>
</dbReference>
<feature type="transmembrane region" description="Helical" evidence="5">
    <location>
        <begin position="167"/>
        <end position="192"/>
    </location>
</feature>